<dbReference type="SMART" id="SM00267">
    <property type="entry name" value="GGDEF"/>
    <property type="match status" value="1"/>
</dbReference>
<dbReference type="PANTHER" id="PTHR45138">
    <property type="entry name" value="REGULATORY COMPONENTS OF SENSORY TRANSDUCTION SYSTEM"/>
    <property type="match status" value="1"/>
</dbReference>
<dbReference type="EC" id="2.7.7.65" evidence="2"/>
<dbReference type="InterPro" id="IPR000160">
    <property type="entry name" value="GGDEF_dom"/>
</dbReference>
<dbReference type="GO" id="GO:0052621">
    <property type="term" value="F:diguanylate cyclase activity"/>
    <property type="evidence" value="ECO:0007669"/>
    <property type="project" value="UniProtKB-EC"/>
</dbReference>
<dbReference type="InterPro" id="IPR050469">
    <property type="entry name" value="Diguanylate_Cyclase"/>
</dbReference>
<organism evidence="5 6">
    <name type="scientific">Vreelandella alkaliphila</name>
    <dbReference type="NCBI Taxonomy" id="272774"/>
    <lineage>
        <taxon>Bacteria</taxon>
        <taxon>Pseudomonadati</taxon>
        <taxon>Pseudomonadota</taxon>
        <taxon>Gammaproteobacteria</taxon>
        <taxon>Oceanospirillales</taxon>
        <taxon>Halomonadaceae</taxon>
        <taxon>Vreelandella</taxon>
    </lineage>
</organism>
<proteinExistence type="predicted"/>
<name>A0AAJ2RRP3_9GAMM</name>
<dbReference type="PROSITE" id="PS50887">
    <property type="entry name" value="GGDEF"/>
    <property type="match status" value="1"/>
</dbReference>
<dbReference type="CDD" id="cd01949">
    <property type="entry name" value="GGDEF"/>
    <property type="match status" value="1"/>
</dbReference>
<dbReference type="RefSeq" id="WP_198349695.1">
    <property type="nucleotide sequence ID" value="NZ_JABASV010000008.1"/>
</dbReference>
<accession>A0AAJ2RRP3</accession>
<dbReference type="GeneID" id="303164049"/>
<reference evidence="5" key="1">
    <citation type="submission" date="2023-11" db="EMBL/GenBank/DDBJ databases">
        <title>MicrobeMod: A computational toolkit for identifying prokaryotic methylation and restriction-modification with nanopore sequencing.</title>
        <authorList>
            <person name="Crits-Christoph A."/>
            <person name="Kang S.C."/>
            <person name="Lee H."/>
            <person name="Ostrov N."/>
        </authorList>
    </citation>
    <scope>NUCLEOTIDE SEQUENCE</scope>
    <source>
        <strain evidence="5">ATCC BAA-953</strain>
    </source>
</reference>
<evidence type="ECO:0000256" key="1">
    <source>
        <dbReference type="ARBA" id="ARBA00001946"/>
    </source>
</evidence>
<dbReference type="NCBIfam" id="TIGR00254">
    <property type="entry name" value="GGDEF"/>
    <property type="match status" value="1"/>
</dbReference>
<comment type="catalytic activity">
    <reaction evidence="3">
        <text>2 GTP = 3',3'-c-di-GMP + 2 diphosphate</text>
        <dbReference type="Rhea" id="RHEA:24898"/>
        <dbReference type="ChEBI" id="CHEBI:33019"/>
        <dbReference type="ChEBI" id="CHEBI:37565"/>
        <dbReference type="ChEBI" id="CHEBI:58805"/>
        <dbReference type="EC" id="2.7.7.65"/>
    </reaction>
</comment>
<keyword evidence="5" id="KW-0548">Nucleotidyltransferase</keyword>
<dbReference type="PANTHER" id="PTHR45138:SF9">
    <property type="entry name" value="DIGUANYLATE CYCLASE DGCM-RELATED"/>
    <property type="match status" value="1"/>
</dbReference>
<feature type="domain" description="GGDEF" evidence="4">
    <location>
        <begin position="205"/>
        <end position="329"/>
    </location>
</feature>
<protein>
    <recommendedName>
        <fullName evidence="2">diguanylate cyclase</fullName>
        <ecNumber evidence="2">2.7.7.65</ecNumber>
    </recommendedName>
</protein>
<dbReference type="Gene3D" id="3.30.70.270">
    <property type="match status" value="1"/>
</dbReference>
<evidence type="ECO:0000259" key="4">
    <source>
        <dbReference type="PROSITE" id="PS50887"/>
    </source>
</evidence>
<gene>
    <name evidence="5" type="ORF">SIL78_01070</name>
</gene>
<dbReference type="InterPro" id="IPR043128">
    <property type="entry name" value="Rev_trsase/Diguanyl_cyclase"/>
</dbReference>
<dbReference type="FunFam" id="3.30.70.270:FF:000001">
    <property type="entry name" value="Diguanylate cyclase domain protein"/>
    <property type="match status" value="1"/>
</dbReference>
<keyword evidence="5" id="KW-0808">Transferase</keyword>
<dbReference type="EMBL" id="JAWXXT010000001">
    <property type="protein sequence ID" value="MDX5976146.1"/>
    <property type="molecule type" value="Genomic_DNA"/>
</dbReference>
<sequence length="333" mass="37972">MFSFWSALRTINQLGSDAFITMENMFGFFPRQMFFVKIFGENKFIIIAIDPFKNEKLSCEVEYESKHLGQLFSKPVSEEVVASCAQCIEECTSVCYEPPVKNIYEKNLEGGNQLILVPISDAQGSLSHLLGIIYEKNLKNTVNELNKYIESEVERKVKERTAKLMATNEELFYLANHDFLTGTYNRRYLLELASAEFKRVRRYGLSLCLMMLDLDHFKVINDSQGHPVGDKALKEVAKTLLETVRDCDHVGRYGGDEFIIVLPETDVSDAMLIAERLREVLNSVKLTISIGVAKLERDDVHIETLIHRADHLLLKAKRSGRNRIESIAVKHSA</sequence>
<dbReference type="AlphaFoldDB" id="A0AAJ2RRP3"/>
<dbReference type="InterPro" id="IPR029787">
    <property type="entry name" value="Nucleotide_cyclase"/>
</dbReference>
<evidence type="ECO:0000256" key="3">
    <source>
        <dbReference type="ARBA" id="ARBA00034247"/>
    </source>
</evidence>
<evidence type="ECO:0000313" key="6">
    <source>
        <dbReference type="Proteomes" id="UP001276761"/>
    </source>
</evidence>
<comment type="caution">
    <text evidence="5">The sequence shown here is derived from an EMBL/GenBank/DDBJ whole genome shotgun (WGS) entry which is preliminary data.</text>
</comment>
<dbReference type="SUPFAM" id="SSF55073">
    <property type="entry name" value="Nucleotide cyclase"/>
    <property type="match status" value="1"/>
</dbReference>
<comment type="cofactor">
    <cofactor evidence="1">
        <name>Mg(2+)</name>
        <dbReference type="ChEBI" id="CHEBI:18420"/>
    </cofactor>
</comment>
<evidence type="ECO:0000256" key="2">
    <source>
        <dbReference type="ARBA" id="ARBA00012528"/>
    </source>
</evidence>
<dbReference type="Pfam" id="PF00990">
    <property type="entry name" value="GGDEF"/>
    <property type="match status" value="1"/>
</dbReference>
<evidence type="ECO:0000313" key="5">
    <source>
        <dbReference type="EMBL" id="MDX5976146.1"/>
    </source>
</evidence>
<dbReference type="Proteomes" id="UP001276761">
    <property type="component" value="Unassembled WGS sequence"/>
</dbReference>